<evidence type="ECO:0000313" key="5">
    <source>
        <dbReference type="Proteomes" id="UP001341840"/>
    </source>
</evidence>
<feature type="compositionally biased region" description="Basic and acidic residues" evidence="1">
    <location>
        <begin position="784"/>
        <end position="838"/>
    </location>
</feature>
<feature type="compositionally biased region" description="Basic and acidic residues" evidence="1">
    <location>
        <begin position="685"/>
        <end position="698"/>
    </location>
</feature>
<dbReference type="InterPro" id="IPR021726">
    <property type="entry name" value="THO_THOC2_N"/>
</dbReference>
<evidence type="ECO:0000313" key="4">
    <source>
        <dbReference type="EMBL" id="MED6199285.1"/>
    </source>
</evidence>
<name>A0ABU6XPP8_9FABA</name>
<feature type="compositionally biased region" description="Pro residues" evidence="1">
    <location>
        <begin position="952"/>
        <end position="962"/>
    </location>
</feature>
<accession>A0ABU6XPP8</accession>
<dbReference type="InterPro" id="IPR021418">
    <property type="entry name" value="THO_THOC2_C"/>
</dbReference>
<dbReference type="EMBL" id="JASCZI010212376">
    <property type="protein sequence ID" value="MED6199285.1"/>
    <property type="molecule type" value="Genomic_DNA"/>
</dbReference>
<feature type="compositionally biased region" description="Polar residues" evidence="1">
    <location>
        <begin position="699"/>
        <end position="728"/>
    </location>
</feature>
<organism evidence="4 5">
    <name type="scientific">Stylosanthes scabra</name>
    <dbReference type="NCBI Taxonomy" id="79078"/>
    <lineage>
        <taxon>Eukaryota</taxon>
        <taxon>Viridiplantae</taxon>
        <taxon>Streptophyta</taxon>
        <taxon>Embryophyta</taxon>
        <taxon>Tracheophyta</taxon>
        <taxon>Spermatophyta</taxon>
        <taxon>Magnoliopsida</taxon>
        <taxon>eudicotyledons</taxon>
        <taxon>Gunneridae</taxon>
        <taxon>Pentapetalae</taxon>
        <taxon>rosids</taxon>
        <taxon>fabids</taxon>
        <taxon>Fabales</taxon>
        <taxon>Fabaceae</taxon>
        <taxon>Papilionoideae</taxon>
        <taxon>50 kb inversion clade</taxon>
        <taxon>dalbergioids sensu lato</taxon>
        <taxon>Dalbergieae</taxon>
        <taxon>Pterocarpus clade</taxon>
        <taxon>Stylosanthes</taxon>
    </lineage>
</organism>
<evidence type="ECO:0000259" key="3">
    <source>
        <dbReference type="Pfam" id="PF11732"/>
    </source>
</evidence>
<dbReference type="Pfam" id="PF11262">
    <property type="entry name" value="Tho2"/>
    <property type="match status" value="1"/>
</dbReference>
<reference evidence="4 5" key="1">
    <citation type="journal article" date="2023" name="Plants (Basel)">
        <title>Bridging the Gap: Combining Genomics and Transcriptomics Approaches to Understand Stylosanthes scabra, an Orphan Legume from the Brazilian Caatinga.</title>
        <authorList>
            <person name="Ferreira-Neto J.R.C."/>
            <person name="da Silva M.D."/>
            <person name="Binneck E."/>
            <person name="de Melo N.F."/>
            <person name="da Silva R.H."/>
            <person name="de Melo A.L.T.M."/>
            <person name="Pandolfi V."/>
            <person name="Bustamante F.O."/>
            <person name="Brasileiro-Vidal A.C."/>
            <person name="Benko-Iseppon A.M."/>
        </authorList>
    </citation>
    <scope>NUCLEOTIDE SEQUENCE [LARGE SCALE GENOMIC DNA]</scope>
    <source>
        <tissue evidence="4">Leaves</tissue>
    </source>
</reference>
<feature type="compositionally biased region" description="Polar residues" evidence="1">
    <location>
        <begin position="606"/>
        <end position="623"/>
    </location>
</feature>
<feature type="compositionally biased region" description="Basic and acidic residues" evidence="1">
    <location>
        <begin position="624"/>
        <end position="643"/>
    </location>
</feature>
<dbReference type="InterPro" id="IPR040007">
    <property type="entry name" value="Tho2"/>
</dbReference>
<feature type="compositionally biased region" description="Basic and acidic residues" evidence="1">
    <location>
        <begin position="569"/>
        <end position="578"/>
    </location>
</feature>
<feature type="compositionally biased region" description="Basic and acidic residues" evidence="1">
    <location>
        <begin position="991"/>
        <end position="1055"/>
    </location>
</feature>
<keyword evidence="5" id="KW-1185">Reference proteome</keyword>
<evidence type="ECO:0000259" key="2">
    <source>
        <dbReference type="Pfam" id="PF11262"/>
    </source>
</evidence>
<comment type="caution">
    <text evidence="4">The sequence shown here is derived from an EMBL/GenBank/DDBJ whole genome shotgun (WGS) entry which is preliminary data.</text>
</comment>
<evidence type="ECO:0000256" key="1">
    <source>
        <dbReference type="SAM" id="MobiDB-lite"/>
    </source>
</evidence>
<protein>
    <recommendedName>
        <fullName evidence="6">THO complex subunit 2</fullName>
    </recommendedName>
</protein>
<gene>
    <name evidence="4" type="ORF">PIB30_074508</name>
</gene>
<feature type="compositionally biased region" description="Basic and acidic residues" evidence="1">
    <location>
        <begin position="846"/>
        <end position="948"/>
    </location>
</feature>
<feature type="compositionally biased region" description="Polar residues" evidence="1">
    <location>
        <begin position="579"/>
        <end position="599"/>
    </location>
</feature>
<dbReference type="Proteomes" id="UP001341840">
    <property type="component" value="Unassembled WGS sequence"/>
</dbReference>
<proteinExistence type="predicted"/>
<feature type="compositionally biased region" description="Low complexity" evidence="1">
    <location>
        <begin position="673"/>
        <end position="684"/>
    </location>
</feature>
<feature type="compositionally biased region" description="Low complexity" evidence="1">
    <location>
        <begin position="761"/>
        <end position="770"/>
    </location>
</feature>
<feature type="domain" description="THO complex subunitTHOC2 C-terminal" evidence="2">
    <location>
        <begin position="341"/>
        <end position="499"/>
    </location>
</feature>
<dbReference type="PANTHER" id="PTHR21597">
    <property type="entry name" value="THO2 PROTEIN"/>
    <property type="match status" value="1"/>
</dbReference>
<dbReference type="PANTHER" id="PTHR21597:SF0">
    <property type="entry name" value="THO COMPLEX SUBUNIT 2"/>
    <property type="match status" value="1"/>
</dbReference>
<feature type="compositionally biased region" description="Basic and acidic residues" evidence="1">
    <location>
        <begin position="1119"/>
        <end position="1154"/>
    </location>
</feature>
<feature type="compositionally biased region" description="Basic and acidic residues" evidence="1">
    <location>
        <begin position="970"/>
        <end position="980"/>
    </location>
</feature>
<feature type="region of interest" description="Disordered" evidence="1">
    <location>
        <begin position="569"/>
        <end position="1161"/>
    </location>
</feature>
<feature type="domain" description="THO complex subunitTHOC2 N-terminal" evidence="3">
    <location>
        <begin position="2"/>
        <end position="67"/>
    </location>
</feature>
<feature type="compositionally biased region" description="Basic and acidic residues" evidence="1">
    <location>
        <begin position="661"/>
        <end position="672"/>
    </location>
</feature>
<feature type="compositionally biased region" description="Basic and acidic residues" evidence="1">
    <location>
        <begin position="1098"/>
        <end position="1107"/>
    </location>
</feature>
<evidence type="ECO:0008006" key="6">
    <source>
        <dbReference type="Google" id="ProtNLM"/>
    </source>
</evidence>
<sequence>MTVLRTIVHQIEAYRDMITPVVDAFKYLTQLEYDILEYVVIERLALGGRDKLKDDGLNLSDWLQSLASFWGHLCKKYPSMELRGLFQYLVNQLKKGQGIELVLLQELIQQMANVQYTENLTEEQLDAMAGSDTLRYQATSFGVTRNNKALIKSTSRLRDALLPKDEPKLAIPLLLLIAQHRSLIVIDADAPYIKMVSEQFDRSHGTLLQYVEFLCSAVTPASNYAVLIPSLNDLVHLYHLDPEVAFLIYRPVMRLFKSQRSPDVCWPLDDNNGANDAPTESENVDHSGSMVLDVGSARNPISWPYLLDTVKTMLPSKAWNSLSPDLYATFWGLTLYDLMPDAVYCAMFVHTLHSLGTPFFNTVNHIDVLICKTLQPMICCCTEYEAGRLGRFLYETLKIAYYWKSDESIYERKCGNMPGFAVYYRYPNSQRVTYGQFIKVHWKWSQRITRNSLIMLTKISGVFPVTRKSGINLEKRVAKIKNDEREDLKVLATGVAAALAARKPSWVTDEEFGMGYLELKPAPSMSKSSAGNSTSVQSGISLGVSQTESGSGKHLDSVNTVKDLTKAKTADIKSERNDNTIAGKSDSGQAKLKGSSSLNGLDAPSTLPSAAVQSGGSKSIENQKQVEESVSRASEEHVARAAESRASGKRSAPASSHSKQSKQDPAKEDTRSGKAVARSSGSSSSDKDIQTHASEGRHTGSTNLSSSVNANGNTVSASAKGSAPSTKAETGCELKAEMGVVRSSDIRASMGKDDGNDFTDSVRGSSSRVVHSPRHDNTIVTLRSTDKAQKRASSAEEPDRLGKRRKAEAELRDFESEVRFSEREKLVDPRLSDEKLGPDELGLYRAGDKSLERAKDKGNERYERDHRERLDRVDKSRGDEFIADKPRDRSIERYGRERSVERMQERGSERSFNRLPEKAKDDRSKDDRSKLRYNDVSIEKSHADDRFHGQSLPPPPPLPPNMVPQSVGGGRRDEDADRRYGATRHSQRLSPRHEEKERRRSEEAVVSQDDAKRRKEDDFRDRKREEREALSLKVEERDRERERERDKTNLLKEELDLNAASKRRKLKREHLPAGEPGEYSPVAPPPPPPGIGVSQAYDGRDRVDRKGPMIQHANYIDEPGLRIHGKEVANKLNRRDSDPMYDREWDDEKRQRADQKRRHRK</sequence>
<dbReference type="Pfam" id="PF11732">
    <property type="entry name" value="Thoc2"/>
    <property type="match status" value="1"/>
</dbReference>